<dbReference type="eggNOG" id="COG1403">
    <property type="taxonomic scope" value="Bacteria"/>
</dbReference>
<evidence type="ECO:0000259" key="1">
    <source>
        <dbReference type="SMART" id="SM00507"/>
    </source>
</evidence>
<keyword evidence="3" id="KW-1185">Reference proteome</keyword>
<reference evidence="3" key="2">
    <citation type="submission" date="2010-01" db="EMBL/GenBank/DDBJ databases">
        <title>The complete genome of Geodermatophilus obscurus DSM 43160.</title>
        <authorList>
            <consortium name="US DOE Joint Genome Institute (JGI-PGF)"/>
            <person name="Lucas S."/>
            <person name="Copeland A."/>
            <person name="Lapidus A."/>
            <person name="Glavina del Rio T."/>
            <person name="Dalin E."/>
            <person name="Tice H."/>
            <person name="Bruce D."/>
            <person name="Goodwin L."/>
            <person name="Pitluck S."/>
            <person name="Kyrpides N."/>
            <person name="Mavromatis K."/>
            <person name="Ivanova N."/>
            <person name="Munk A.C."/>
            <person name="Brettin T."/>
            <person name="Detter J.C."/>
            <person name="Han C."/>
            <person name="Larimer F."/>
            <person name="Land M."/>
            <person name="Hauser L."/>
            <person name="Markowitz V."/>
            <person name="Cheng J.-F."/>
            <person name="Hugenholtz P."/>
            <person name="Woyke T."/>
            <person name="Wu D."/>
            <person name="Jando M."/>
            <person name="Schneider S."/>
            <person name="Klenk H.-P."/>
            <person name="Eisen J.A."/>
        </authorList>
    </citation>
    <scope>NUCLEOTIDE SEQUENCE [LARGE SCALE GENOMIC DNA]</scope>
    <source>
        <strain evidence="3">ATCC 25078 / DSM 43160 / JCM 3152 / KCC A-0152 / KCTC 9177 / NBRC 13315 / NRRL B-3577 / G-20</strain>
    </source>
</reference>
<proteinExistence type="predicted"/>
<keyword evidence="2" id="KW-0255">Endonuclease</keyword>
<dbReference type="SMART" id="SM00507">
    <property type="entry name" value="HNHc"/>
    <property type="match status" value="1"/>
</dbReference>
<evidence type="ECO:0000313" key="3">
    <source>
        <dbReference type="Proteomes" id="UP000001382"/>
    </source>
</evidence>
<dbReference type="AlphaFoldDB" id="D2SCI2"/>
<dbReference type="EMBL" id="CP001867">
    <property type="protein sequence ID" value="ADB76310.1"/>
    <property type="molecule type" value="Genomic_DNA"/>
</dbReference>
<dbReference type="Proteomes" id="UP000001382">
    <property type="component" value="Chromosome"/>
</dbReference>
<name>D2SCI2_GEOOG</name>
<dbReference type="HOGENOM" id="CLU_1508531_0_0_11"/>
<dbReference type="InterPro" id="IPR003615">
    <property type="entry name" value="HNH_nuc"/>
</dbReference>
<dbReference type="GO" id="GO:0008270">
    <property type="term" value="F:zinc ion binding"/>
    <property type="evidence" value="ECO:0007669"/>
    <property type="project" value="InterPro"/>
</dbReference>
<dbReference type="GO" id="GO:0003676">
    <property type="term" value="F:nucleic acid binding"/>
    <property type="evidence" value="ECO:0007669"/>
    <property type="project" value="InterPro"/>
</dbReference>
<dbReference type="InterPro" id="IPR002711">
    <property type="entry name" value="HNH"/>
</dbReference>
<keyword evidence="2" id="KW-0540">Nuclease</keyword>
<dbReference type="Pfam" id="PF01844">
    <property type="entry name" value="HNH"/>
    <property type="match status" value="1"/>
</dbReference>
<protein>
    <submittedName>
        <fullName evidence="2">HNH endonuclease</fullName>
    </submittedName>
</protein>
<dbReference type="CDD" id="cd00085">
    <property type="entry name" value="HNHc"/>
    <property type="match status" value="1"/>
</dbReference>
<gene>
    <name evidence="2" type="ordered locus">Gobs_3731</name>
</gene>
<dbReference type="GO" id="GO:0004519">
    <property type="term" value="F:endonuclease activity"/>
    <property type="evidence" value="ECO:0007669"/>
    <property type="project" value="UniProtKB-KW"/>
</dbReference>
<sequence>MAAGDLVGAVLRSVLAAVLSTPWLIGVLLLAIAKVVGLGRAVVHGGHGRDPRRTFSRAEKVALLERAGHRCEHHSWLLGRCRETEALQADHVHPHSRGGATDVANGQALCRRHNRGKAARVPWGWELAGMQRRRRAYFPPGSVTAVVRHGPRVRSTGVRQIGAVSGARALRNVPVDAD</sequence>
<dbReference type="Gene3D" id="1.10.30.50">
    <property type="match status" value="1"/>
</dbReference>
<dbReference type="KEGG" id="gob:Gobs_3731"/>
<reference evidence="2 3" key="1">
    <citation type="journal article" date="2010" name="Stand. Genomic Sci.">
        <title>Complete genome sequence of Geodermatophilus obscurus type strain (G-20).</title>
        <authorList>
            <person name="Ivanova N."/>
            <person name="Sikorski J."/>
            <person name="Jando M."/>
            <person name="Munk C."/>
            <person name="Lapidus A."/>
            <person name="Glavina Del Rio T."/>
            <person name="Copeland A."/>
            <person name="Tice H."/>
            <person name="Cheng J.-F."/>
            <person name="Lucas S."/>
            <person name="Chen F."/>
            <person name="Nolan M."/>
            <person name="Bruce D."/>
            <person name="Goodwin L."/>
            <person name="Pitluck S."/>
            <person name="Mavromatis K."/>
            <person name="Mikhailova N."/>
            <person name="Pati A."/>
            <person name="Chen A."/>
            <person name="Palaniappan K."/>
            <person name="Land M."/>
            <person name="Hauser L."/>
            <person name="Chang Y.-J."/>
            <person name="Jeffries C.D."/>
            <person name="Meincke L."/>
            <person name="Brettin T."/>
            <person name="Detter J.C."/>
            <person name="Detter J.C."/>
            <person name="Rohde M."/>
            <person name="Goeker M."/>
            <person name="Bristow J."/>
            <person name="Eisen J.A."/>
            <person name="Markowitz V."/>
            <person name="Hugenholtz P."/>
            <person name="Kyrpides N.C."/>
            <person name="Klenk H.-P."/>
        </authorList>
    </citation>
    <scope>NUCLEOTIDE SEQUENCE [LARGE SCALE GENOMIC DNA]</scope>
    <source>
        <strain evidence="3">ATCC 25078 / DSM 43160 / JCM 3152 / KCC A-0152 / KCTC 9177 / NBRC 13315 / NRRL B-3577 / G-20</strain>
    </source>
</reference>
<organism evidence="2 3">
    <name type="scientific">Geodermatophilus obscurus (strain ATCC 25078 / DSM 43160 / JCM 3152 / CCUG 61914 / KCC A-0152 / KCTC 9177 / NBRC 13315 / NRRL B-3577 / G-20)</name>
    <dbReference type="NCBI Taxonomy" id="526225"/>
    <lineage>
        <taxon>Bacteria</taxon>
        <taxon>Bacillati</taxon>
        <taxon>Actinomycetota</taxon>
        <taxon>Actinomycetes</taxon>
        <taxon>Geodermatophilales</taxon>
        <taxon>Geodermatophilaceae</taxon>
        <taxon>Geodermatophilus</taxon>
    </lineage>
</organism>
<feature type="domain" description="HNH nuclease" evidence="1">
    <location>
        <begin position="58"/>
        <end position="115"/>
    </location>
</feature>
<keyword evidence="2" id="KW-0378">Hydrolase</keyword>
<evidence type="ECO:0000313" key="2">
    <source>
        <dbReference type="EMBL" id="ADB76310.1"/>
    </source>
</evidence>
<accession>D2SCI2</accession>
<dbReference type="STRING" id="526225.Gobs_3731"/>